<feature type="chain" id="PRO_5038936683" evidence="1">
    <location>
        <begin position="20"/>
        <end position="300"/>
    </location>
</feature>
<feature type="signal peptide" evidence="1">
    <location>
        <begin position="1"/>
        <end position="19"/>
    </location>
</feature>
<proteinExistence type="predicted"/>
<dbReference type="RefSeq" id="WP_006521193.1">
    <property type="nucleotide sequence ID" value="NC_021184.1"/>
</dbReference>
<keyword evidence="4" id="KW-1185">Reference proteome</keyword>
<dbReference type="STRING" id="767817.Desgi_0997"/>
<gene>
    <name evidence="3" type="ORF">Desgi_0997</name>
</gene>
<accession>R4KFW8</accession>
<dbReference type="AlphaFoldDB" id="R4KFW8"/>
<dbReference type="KEGG" id="dgi:Desgi_0997"/>
<evidence type="ECO:0000313" key="3">
    <source>
        <dbReference type="EMBL" id="AGL00537.1"/>
    </source>
</evidence>
<dbReference type="InterPro" id="IPR012854">
    <property type="entry name" value="Cu_amine_oxidase-like_N"/>
</dbReference>
<dbReference type="InterPro" id="IPR036582">
    <property type="entry name" value="Mao_N_sf"/>
</dbReference>
<reference evidence="3 4" key="1">
    <citation type="submission" date="2012-01" db="EMBL/GenBank/DDBJ databases">
        <title>Complete sequence of Desulfotomaculum gibsoniae DSM 7213.</title>
        <authorList>
            <consortium name="US DOE Joint Genome Institute"/>
            <person name="Lucas S."/>
            <person name="Han J."/>
            <person name="Lapidus A."/>
            <person name="Cheng J.-F."/>
            <person name="Goodwin L."/>
            <person name="Pitluck S."/>
            <person name="Peters L."/>
            <person name="Ovchinnikova G."/>
            <person name="Teshima H."/>
            <person name="Detter J.C."/>
            <person name="Han C."/>
            <person name="Tapia R."/>
            <person name="Land M."/>
            <person name="Hauser L."/>
            <person name="Kyrpides N."/>
            <person name="Ivanova N."/>
            <person name="Pagani I."/>
            <person name="Parshina S."/>
            <person name="Plugge C."/>
            <person name="Muyzer G."/>
            <person name="Kuever J."/>
            <person name="Ivanova A."/>
            <person name="Nazina T."/>
            <person name="Klenk H.-P."/>
            <person name="Brambilla E."/>
            <person name="Spring S."/>
            <person name="Stams A.F."/>
            <person name="Woyke T."/>
        </authorList>
    </citation>
    <scope>NUCLEOTIDE SEQUENCE [LARGE SCALE GENOMIC DNA]</scope>
    <source>
        <strain evidence="3 4">DSM 7213</strain>
    </source>
</reference>
<keyword evidence="1" id="KW-0732">Signal</keyword>
<dbReference type="Pfam" id="PF07833">
    <property type="entry name" value="Cu_amine_oxidN1"/>
    <property type="match status" value="1"/>
</dbReference>
<dbReference type="SUPFAM" id="SSF55383">
    <property type="entry name" value="Copper amine oxidase, domain N"/>
    <property type="match status" value="1"/>
</dbReference>
<dbReference type="EMBL" id="CP003273">
    <property type="protein sequence ID" value="AGL00537.1"/>
    <property type="molecule type" value="Genomic_DNA"/>
</dbReference>
<evidence type="ECO:0000256" key="1">
    <source>
        <dbReference type="SAM" id="SignalP"/>
    </source>
</evidence>
<name>R4KFW8_9FIRM</name>
<dbReference type="eggNOG" id="COG0860">
    <property type="taxonomic scope" value="Bacteria"/>
</dbReference>
<sequence length="300" mass="33700">MKKKILTFFILFMFSTVFVASAYALSPIKIVFDGDVLESDVAPVIEKGRVMVPIRVISEKLGANVTWDTESNTVQILTDKTQVPDNTQVSDSRVAGLEKALAAKEAVSAAGTWAEGIKTRNGALQYAVMEPELKRKWREKFAENDWTTGTSSPWVEKYEINEKSKIDNDTIKFEVVFTYTDSTKNTFLMKEYVTVKKQDNNWYVTSLEKVDVIGKVTKLVFNENKEITGIFVEGENNKGTSYDKATVMITNTTKVYKGDTDELLPVDRLKEGITVEAFFGGPVLMIYPVQGGAEFIRVFE</sequence>
<organism evidence="3 4">
    <name type="scientific">Desulfoscipio gibsoniae DSM 7213</name>
    <dbReference type="NCBI Taxonomy" id="767817"/>
    <lineage>
        <taxon>Bacteria</taxon>
        <taxon>Bacillati</taxon>
        <taxon>Bacillota</taxon>
        <taxon>Clostridia</taxon>
        <taxon>Eubacteriales</taxon>
        <taxon>Desulfallaceae</taxon>
        <taxon>Desulfoscipio</taxon>
    </lineage>
</organism>
<dbReference type="HOGENOM" id="CLU_926609_0_0_9"/>
<dbReference type="OrthoDB" id="1809940at2"/>
<evidence type="ECO:0000313" key="4">
    <source>
        <dbReference type="Proteomes" id="UP000013520"/>
    </source>
</evidence>
<protein>
    <submittedName>
        <fullName evidence="3">Copper amine oxidase family protein</fullName>
    </submittedName>
</protein>
<dbReference type="Gene3D" id="3.30.457.10">
    <property type="entry name" value="Copper amine oxidase-like, N-terminal domain"/>
    <property type="match status" value="1"/>
</dbReference>
<dbReference type="Proteomes" id="UP000013520">
    <property type="component" value="Chromosome"/>
</dbReference>
<evidence type="ECO:0000259" key="2">
    <source>
        <dbReference type="Pfam" id="PF07833"/>
    </source>
</evidence>
<feature type="domain" description="Copper amine oxidase-like N-terminal" evidence="2">
    <location>
        <begin position="32"/>
        <end position="101"/>
    </location>
</feature>